<name>A0ABV7EMQ1_9GAMM</name>
<proteinExistence type="predicted"/>
<accession>A0ABV7EMQ1</accession>
<feature type="domain" description="3-beta hydroxysteroid dehydrogenase/isomerase" evidence="1">
    <location>
        <begin position="4"/>
        <end position="249"/>
    </location>
</feature>
<organism evidence="2 3">
    <name type="scientific">Salinisphaera aquimarina</name>
    <dbReference type="NCBI Taxonomy" id="2094031"/>
    <lineage>
        <taxon>Bacteria</taxon>
        <taxon>Pseudomonadati</taxon>
        <taxon>Pseudomonadota</taxon>
        <taxon>Gammaproteobacteria</taxon>
        <taxon>Salinisphaerales</taxon>
        <taxon>Salinisphaeraceae</taxon>
        <taxon>Salinisphaera</taxon>
    </lineage>
</organism>
<dbReference type="InterPro" id="IPR051783">
    <property type="entry name" value="NAD(P)-dependent_oxidoreduct"/>
</dbReference>
<evidence type="ECO:0000313" key="2">
    <source>
        <dbReference type="EMBL" id="MFC3104004.1"/>
    </source>
</evidence>
<dbReference type="PANTHER" id="PTHR48079:SF6">
    <property type="entry name" value="NAD(P)-BINDING DOMAIN-CONTAINING PROTEIN-RELATED"/>
    <property type="match status" value="1"/>
</dbReference>
<dbReference type="Pfam" id="PF01073">
    <property type="entry name" value="3Beta_HSD"/>
    <property type="match status" value="1"/>
</dbReference>
<keyword evidence="3" id="KW-1185">Reference proteome</keyword>
<comment type="caution">
    <text evidence="2">The sequence shown here is derived from an EMBL/GenBank/DDBJ whole genome shotgun (WGS) entry which is preliminary data.</text>
</comment>
<protein>
    <submittedName>
        <fullName evidence="2">NAD-dependent epimerase/dehydratase family protein</fullName>
    </submittedName>
</protein>
<evidence type="ECO:0000313" key="3">
    <source>
        <dbReference type="Proteomes" id="UP001595462"/>
    </source>
</evidence>
<gene>
    <name evidence="2" type="ORF">ACFOSU_08875</name>
</gene>
<evidence type="ECO:0000259" key="1">
    <source>
        <dbReference type="Pfam" id="PF01073"/>
    </source>
</evidence>
<sequence>MRILVTGGSGFLGARLISKLKADEYDVLALARSPSSVERVRSLGATPVSSDLETLEAGQLPDLDGVIHTAAYFRFAGPRRPYFRVNTDGTKRLLEVAKRAGAKTFVHVSAAGIIMDDKGSKIRNADESAPTFPDSFSGYIASKARAEAAVLAADHAEFRTIAIRPPGIWGPGDAFSKAIPEAIGSGQFRFIDRGDYPVATCHVDNVIEALQCALVGGQGGRAYFITDPEPTTFRDFVAMLASVHGLSIEKIGSMSYRLAFTLGRIMEAGAAVTLSKKDPPLSRTLVRMIGREFTLDDAAARHSLSYAARTSRSQGLAAFDETAVA</sequence>
<dbReference type="PANTHER" id="PTHR48079">
    <property type="entry name" value="PROTEIN YEEZ"/>
    <property type="match status" value="1"/>
</dbReference>
<dbReference type="Proteomes" id="UP001595462">
    <property type="component" value="Unassembled WGS sequence"/>
</dbReference>
<dbReference type="RefSeq" id="WP_380688578.1">
    <property type="nucleotide sequence ID" value="NZ_JBHRSS010000003.1"/>
</dbReference>
<dbReference type="InterPro" id="IPR002225">
    <property type="entry name" value="3Beta_OHSteriod_DH/Estase"/>
</dbReference>
<dbReference type="Gene3D" id="3.40.50.720">
    <property type="entry name" value="NAD(P)-binding Rossmann-like Domain"/>
    <property type="match status" value="1"/>
</dbReference>
<dbReference type="InterPro" id="IPR036291">
    <property type="entry name" value="NAD(P)-bd_dom_sf"/>
</dbReference>
<dbReference type="SUPFAM" id="SSF51735">
    <property type="entry name" value="NAD(P)-binding Rossmann-fold domains"/>
    <property type="match status" value="1"/>
</dbReference>
<reference evidence="3" key="1">
    <citation type="journal article" date="2019" name="Int. J. Syst. Evol. Microbiol.">
        <title>The Global Catalogue of Microorganisms (GCM) 10K type strain sequencing project: providing services to taxonomists for standard genome sequencing and annotation.</title>
        <authorList>
            <consortium name="The Broad Institute Genomics Platform"/>
            <consortium name="The Broad Institute Genome Sequencing Center for Infectious Disease"/>
            <person name="Wu L."/>
            <person name="Ma J."/>
        </authorList>
    </citation>
    <scope>NUCLEOTIDE SEQUENCE [LARGE SCALE GENOMIC DNA]</scope>
    <source>
        <strain evidence="3">KCTC 52640</strain>
    </source>
</reference>
<dbReference type="EMBL" id="JBHRSS010000003">
    <property type="protein sequence ID" value="MFC3104004.1"/>
    <property type="molecule type" value="Genomic_DNA"/>
</dbReference>